<dbReference type="UniPathway" id="UPA00028">
    <property type="reaction ID" value="UER00005"/>
</dbReference>
<feature type="binding site" evidence="8">
    <location>
        <position position="64"/>
    </location>
    <ligand>
        <name>(R)-pantoate</name>
        <dbReference type="ChEBI" id="CHEBI:15980"/>
    </ligand>
</feature>
<evidence type="ECO:0000256" key="5">
    <source>
        <dbReference type="ARBA" id="ARBA00022741"/>
    </source>
</evidence>
<protein>
    <recommendedName>
        <fullName evidence="8">Pantothenate synthetase</fullName>
        <shortName evidence="8">PS</shortName>
        <ecNumber evidence="8">6.3.2.1</ecNumber>
    </recommendedName>
    <alternativeName>
        <fullName evidence="8">Pantoate--beta-alanine ligase</fullName>
    </alternativeName>
    <alternativeName>
        <fullName evidence="8">Pantoate-activating enzyme</fullName>
    </alternativeName>
</protein>
<name>A0A1T5AAM8_9FLAO</name>
<feature type="binding site" evidence="8">
    <location>
        <position position="158"/>
    </location>
    <ligand>
        <name>(R)-pantoate</name>
        <dbReference type="ChEBI" id="CHEBI:15980"/>
    </ligand>
</feature>
<dbReference type="NCBIfam" id="TIGR00125">
    <property type="entry name" value="cyt_tran_rel"/>
    <property type="match status" value="1"/>
</dbReference>
<dbReference type="STRING" id="561365.SAMN05660866_00770"/>
<dbReference type="PANTHER" id="PTHR21299">
    <property type="entry name" value="CYTIDYLATE KINASE/PANTOATE-BETA-ALANINE LIGASE"/>
    <property type="match status" value="1"/>
</dbReference>
<comment type="pathway">
    <text evidence="1 8">Cofactor biosynthesis; (R)-pantothenate biosynthesis; (R)-pantothenate from (R)-pantoate and beta-alanine: step 1/1.</text>
</comment>
<dbReference type="EMBL" id="FUYL01000002">
    <property type="protein sequence ID" value="SKB32054.1"/>
    <property type="molecule type" value="Genomic_DNA"/>
</dbReference>
<feature type="active site" description="Proton donor" evidence="8">
    <location>
        <position position="40"/>
    </location>
</feature>
<dbReference type="InterPro" id="IPR004821">
    <property type="entry name" value="Cyt_trans-like"/>
</dbReference>
<dbReference type="SUPFAM" id="SSF52374">
    <property type="entry name" value="Nucleotidylyl transferase"/>
    <property type="match status" value="1"/>
</dbReference>
<dbReference type="InterPro" id="IPR003721">
    <property type="entry name" value="Pantoate_ligase"/>
</dbReference>
<keyword evidence="10" id="KW-1185">Reference proteome</keyword>
<feature type="binding site" evidence="8">
    <location>
        <begin position="189"/>
        <end position="192"/>
    </location>
    <ligand>
        <name>ATP</name>
        <dbReference type="ChEBI" id="CHEBI:30616"/>
    </ligand>
</feature>
<evidence type="ECO:0000256" key="8">
    <source>
        <dbReference type="HAMAP-Rule" id="MF_00158"/>
    </source>
</evidence>
<dbReference type="Gene3D" id="3.30.1300.10">
    <property type="entry name" value="Pantoate-beta-alanine ligase, C-terminal domain"/>
    <property type="match status" value="1"/>
</dbReference>
<comment type="subcellular location">
    <subcellularLocation>
        <location evidence="8">Cytoplasm</location>
    </subcellularLocation>
</comment>
<dbReference type="AlphaFoldDB" id="A0A1T5AAM8"/>
<keyword evidence="8" id="KW-0963">Cytoplasm</keyword>
<dbReference type="EC" id="6.3.2.1" evidence="8"/>
<comment type="subunit">
    <text evidence="8">Homodimer.</text>
</comment>
<organism evidence="9 10">
    <name type="scientific">Maribacter arcticus</name>
    <dbReference type="NCBI Taxonomy" id="561365"/>
    <lineage>
        <taxon>Bacteria</taxon>
        <taxon>Pseudomonadati</taxon>
        <taxon>Bacteroidota</taxon>
        <taxon>Flavobacteriia</taxon>
        <taxon>Flavobacteriales</taxon>
        <taxon>Flavobacteriaceae</taxon>
        <taxon>Maribacter</taxon>
    </lineage>
</organism>
<gene>
    <name evidence="8" type="primary">panC</name>
    <name evidence="9" type="ORF">SAMN05660866_00770</name>
</gene>
<sequence>MNFSMLLVKTVNELKDELNKIDDSTNLGMVPTMGALHQGHMSLLKKALTENQNVVVSIFVNPTQFNNTEDLEKYPKTLVDDVDLISSISKNIIVFAPSIAEIYQDRVKSKIYDFAGLDKVMEGEFRDNHFNGVGTIVEALFSLVKPKRAYFGEKDFQQLRIIQKLVELQKIPVEVIGCEIVRENHGLAMSSRNERLSPTIRQNAAFIYETLKTAKHKFGMESVLNVKDWVAKQFKNSTDFKLEYFEITDVETLTPAKNKNIKIKYRAFIAVYVEGVRLIDNIALN</sequence>
<dbReference type="Pfam" id="PF02569">
    <property type="entry name" value="Pantoate_ligase"/>
    <property type="match status" value="1"/>
</dbReference>
<evidence type="ECO:0000256" key="6">
    <source>
        <dbReference type="ARBA" id="ARBA00022840"/>
    </source>
</evidence>
<reference evidence="10" key="1">
    <citation type="submission" date="2017-02" db="EMBL/GenBank/DDBJ databases">
        <authorList>
            <person name="Varghese N."/>
            <person name="Submissions S."/>
        </authorList>
    </citation>
    <scope>NUCLEOTIDE SEQUENCE [LARGE SCALE GENOMIC DNA]</scope>
    <source>
        <strain evidence="10">DSM 23546</strain>
    </source>
</reference>
<evidence type="ECO:0000313" key="9">
    <source>
        <dbReference type="EMBL" id="SKB32054.1"/>
    </source>
</evidence>
<feature type="binding site" evidence="8">
    <location>
        <position position="181"/>
    </location>
    <ligand>
        <name>ATP</name>
        <dbReference type="ChEBI" id="CHEBI:30616"/>
    </ligand>
</feature>
<feature type="binding site" evidence="8">
    <location>
        <begin position="152"/>
        <end position="155"/>
    </location>
    <ligand>
        <name>ATP</name>
        <dbReference type="ChEBI" id="CHEBI:30616"/>
    </ligand>
</feature>
<dbReference type="InterPro" id="IPR014729">
    <property type="entry name" value="Rossmann-like_a/b/a_fold"/>
</dbReference>
<feature type="binding site" evidence="8">
    <location>
        <position position="64"/>
    </location>
    <ligand>
        <name>beta-alanine</name>
        <dbReference type="ChEBI" id="CHEBI:57966"/>
    </ligand>
</feature>
<dbReference type="GO" id="GO:0005524">
    <property type="term" value="F:ATP binding"/>
    <property type="evidence" value="ECO:0007669"/>
    <property type="project" value="UniProtKB-KW"/>
</dbReference>
<evidence type="ECO:0000256" key="2">
    <source>
        <dbReference type="ARBA" id="ARBA00009256"/>
    </source>
</evidence>
<evidence type="ECO:0000256" key="4">
    <source>
        <dbReference type="ARBA" id="ARBA00022655"/>
    </source>
</evidence>
<evidence type="ECO:0000256" key="1">
    <source>
        <dbReference type="ARBA" id="ARBA00004990"/>
    </source>
</evidence>
<dbReference type="GO" id="GO:0005829">
    <property type="term" value="C:cytosol"/>
    <property type="evidence" value="ECO:0007669"/>
    <property type="project" value="TreeGrafter"/>
</dbReference>
<comment type="similarity">
    <text evidence="2 8">Belongs to the pantothenate synthetase family.</text>
</comment>
<dbReference type="InterPro" id="IPR042176">
    <property type="entry name" value="Pantoate_ligase_C"/>
</dbReference>
<comment type="function">
    <text evidence="8">Catalyzes the condensation of pantoate with beta-alanine in an ATP-dependent reaction via a pantoyl-adenylate intermediate.</text>
</comment>
<proteinExistence type="inferred from homology"/>
<dbReference type="NCBIfam" id="TIGR00018">
    <property type="entry name" value="panC"/>
    <property type="match status" value="1"/>
</dbReference>
<dbReference type="HAMAP" id="MF_00158">
    <property type="entry name" value="PanC"/>
    <property type="match status" value="1"/>
</dbReference>
<keyword evidence="4 8" id="KW-0566">Pantothenate biosynthesis</keyword>
<evidence type="ECO:0000313" key="10">
    <source>
        <dbReference type="Proteomes" id="UP000190339"/>
    </source>
</evidence>
<dbReference type="Gene3D" id="3.40.50.620">
    <property type="entry name" value="HUPs"/>
    <property type="match status" value="1"/>
</dbReference>
<dbReference type="GO" id="GO:0004592">
    <property type="term" value="F:pantoate-beta-alanine ligase activity"/>
    <property type="evidence" value="ECO:0007669"/>
    <property type="project" value="UniProtKB-UniRule"/>
</dbReference>
<comment type="miscellaneous">
    <text evidence="8">The reaction proceeds by a bi uni uni bi ping pong mechanism.</text>
</comment>
<evidence type="ECO:0000256" key="3">
    <source>
        <dbReference type="ARBA" id="ARBA00022598"/>
    </source>
</evidence>
<dbReference type="Proteomes" id="UP000190339">
    <property type="component" value="Unassembled WGS sequence"/>
</dbReference>
<comment type="catalytic activity">
    <reaction evidence="7 8">
        <text>(R)-pantoate + beta-alanine + ATP = (R)-pantothenate + AMP + diphosphate + H(+)</text>
        <dbReference type="Rhea" id="RHEA:10912"/>
        <dbReference type="ChEBI" id="CHEBI:15378"/>
        <dbReference type="ChEBI" id="CHEBI:15980"/>
        <dbReference type="ChEBI" id="CHEBI:29032"/>
        <dbReference type="ChEBI" id="CHEBI:30616"/>
        <dbReference type="ChEBI" id="CHEBI:33019"/>
        <dbReference type="ChEBI" id="CHEBI:57966"/>
        <dbReference type="ChEBI" id="CHEBI:456215"/>
        <dbReference type="EC" id="6.3.2.1"/>
    </reaction>
</comment>
<keyword evidence="6 8" id="KW-0067">ATP-binding</keyword>
<accession>A0A1T5AAM8</accession>
<dbReference type="GO" id="GO:0015940">
    <property type="term" value="P:pantothenate biosynthetic process"/>
    <property type="evidence" value="ECO:0007669"/>
    <property type="project" value="UniProtKB-UniRule"/>
</dbReference>
<dbReference type="PANTHER" id="PTHR21299:SF1">
    <property type="entry name" value="PANTOATE--BETA-ALANINE LIGASE"/>
    <property type="match status" value="1"/>
</dbReference>
<feature type="binding site" evidence="8">
    <location>
        <begin position="33"/>
        <end position="40"/>
    </location>
    <ligand>
        <name>ATP</name>
        <dbReference type="ChEBI" id="CHEBI:30616"/>
    </ligand>
</feature>
<keyword evidence="5 8" id="KW-0547">Nucleotide-binding</keyword>
<evidence type="ECO:0000256" key="7">
    <source>
        <dbReference type="ARBA" id="ARBA00048258"/>
    </source>
</evidence>
<keyword evidence="3 8" id="KW-0436">Ligase</keyword>